<protein>
    <recommendedName>
        <fullName evidence="3">N-acetyltransferase domain-containing protein</fullName>
    </recommendedName>
</protein>
<evidence type="ECO:0008006" key="3">
    <source>
        <dbReference type="Google" id="ProtNLM"/>
    </source>
</evidence>
<organism evidence="1 2">
    <name type="scientific">Nostoc cf. commune SO-36</name>
    <dbReference type="NCBI Taxonomy" id="449208"/>
    <lineage>
        <taxon>Bacteria</taxon>
        <taxon>Bacillati</taxon>
        <taxon>Cyanobacteriota</taxon>
        <taxon>Cyanophyceae</taxon>
        <taxon>Nostocales</taxon>
        <taxon>Nostocaceae</taxon>
        <taxon>Nostoc</taxon>
    </lineage>
</organism>
<reference evidence="1" key="1">
    <citation type="submission" date="2022-04" db="EMBL/GenBank/DDBJ databases">
        <title>Complete genome sequence of a cyanobacterium, Nostoc sp. SO-36, isolated in Antarctica.</title>
        <authorList>
            <person name="Kanesaki Y."/>
            <person name="Effendi D."/>
            <person name="Sakamoto T."/>
            <person name="Ohtani S."/>
            <person name="Awai K."/>
        </authorList>
    </citation>
    <scope>NUCLEOTIDE SEQUENCE</scope>
    <source>
        <strain evidence="1">SO-36</strain>
    </source>
</reference>
<evidence type="ECO:0000313" key="1">
    <source>
        <dbReference type="EMBL" id="BDI16755.1"/>
    </source>
</evidence>
<dbReference type="EMBL" id="AP025732">
    <property type="protein sequence ID" value="BDI16755.1"/>
    <property type="molecule type" value="Genomic_DNA"/>
</dbReference>
<proteinExistence type="predicted"/>
<sequence length="168" mass="19192">MLSPAKKNDMPTNWSFNWFNLWQNTDFECQNIVKLVYKGKVWGLVRYGLYPYPGSPKFLEIEQIEAHPTSRGEGAERFMEPIGKWLIWYATKVGLELCQTETDEPLVILVALDTAVSYYSNKVQMEYLGAATIAPGEDGYAFRFLRKAAASFCDQQESLRGVPKLYGQ</sequence>
<accession>A0ABN6Q1K6</accession>
<dbReference type="Proteomes" id="UP001055453">
    <property type="component" value="Chromosome"/>
</dbReference>
<name>A0ABN6Q1K6_NOSCO</name>
<gene>
    <name evidence="1" type="ORF">ANSO36C_25570</name>
</gene>
<keyword evidence="2" id="KW-1185">Reference proteome</keyword>
<evidence type="ECO:0000313" key="2">
    <source>
        <dbReference type="Proteomes" id="UP001055453"/>
    </source>
</evidence>